<dbReference type="OrthoDB" id="7772923at2759"/>
<dbReference type="AlphaFoldDB" id="A0A8E2F5R0"/>
<sequence>MPPPFRAEQIGSLLRPPSLISARRNSKASNHSSLDESSEDIKLLTRSAIRDALAQQLKRRIRPLSNGEYPRYIFFAGFFETLEGMQEFPALPVPEGFRTDFPTMTVLQKLGVKTRAGFVATGKVRWVRSAYLKEWEEMKQALAELCGGAAGQEADYGGGRELWKECKMAMPTIAWQHMLLKVGTAWSPSSGYTSDKEYFEDLAAAYRQEIRTLYDAGLRNIQVDDPNMTYFITEPFLSGCKKDGVDPDELLDMYIWVHNLCLMGKPADLHVGIHLCRGNLAGSVHVTSGSYERIARRLFQEMQYDTFYLEYDTERAGGFEPLRFLPREKNVVLGVISTKMAELEDIDMLEDRVKEAAGVIARAQNRTVEEVLEQQIGVSPQCGFSSMSEGGGIGVTENRMWEKLELVRNLAARLWPDRGA</sequence>
<keyword evidence="2" id="KW-0808">Transferase</keyword>
<dbReference type="Gene3D" id="3.20.20.210">
    <property type="match status" value="1"/>
</dbReference>
<organism evidence="2 3">
    <name type="scientific">Glonium stellatum</name>
    <dbReference type="NCBI Taxonomy" id="574774"/>
    <lineage>
        <taxon>Eukaryota</taxon>
        <taxon>Fungi</taxon>
        <taxon>Dikarya</taxon>
        <taxon>Ascomycota</taxon>
        <taxon>Pezizomycotina</taxon>
        <taxon>Dothideomycetes</taxon>
        <taxon>Pleosporomycetidae</taxon>
        <taxon>Gloniales</taxon>
        <taxon>Gloniaceae</taxon>
        <taxon>Glonium</taxon>
    </lineage>
</organism>
<dbReference type="GO" id="GO:0032259">
    <property type="term" value="P:methylation"/>
    <property type="evidence" value="ECO:0007669"/>
    <property type="project" value="UniProtKB-KW"/>
</dbReference>
<gene>
    <name evidence="2" type="ORF">AOQ84DRAFT_374552</name>
</gene>
<dbReference type="GO" id="GO:0008270">
    <property type="term" value="F:zinc ion binding"/>
    <property type="evidence" value="ECO:0007669"/>
    <property type="project" value="InterPro"/>
</dbReference>
<evidence type="ECO:0000259" key="1">
    <source>
        <dbReference type="Pfam" id="PF01717"/>
    </source>
</evidence>
<keyword evidence="3" id="KW-1185">Reference proteome</keyword>
<dbReference type="PANTHER" id="PTHR43844:SF2">
    <property type="entry name" value="SYNTHASE, VITAMIN-B12 INDEPENDENT, PUTATIVE (AFU_ORTHOLOGUE AFUA_3G12060)-RELATED"/>
    <property type="match status" value="1"/>
</dbReference>
<dbReference type="CDD" id="cd03311">
    <property type="entry name" value="CIMS_C_terminal_like"/>
    <property type="match status" value="1"/>
</dbReference>
<accession>A0A8E2F5R0</accession>
<dbReference type="Pfam" id="PF01717">
    <property type="entry name" value="Meth_synt_2"/>
    <property type="match status" value="1"/>
</dbReference>
<evidence type="ECO:0000313" key="3">
    <source>
        <dbReference type="Proteomes" id="UP000250140"/>
    </source>
</evidence>
<keyword evidence="2" id="KW-0489">Methyltransferase</keyword>
<dbReference type="GO" id="GO:0003871">
    <property type="term" value="F:5-methyltetrahydropteroyltriglutamate-homocysteine S-methyltransferase activity"/>
    <property type="evidence" value="ECO:0007669"/>
    <property type="project" value="InterPro"/>
</dbReference>
<dbReference type="EMBL" id="KV749155">
    <property type="protein sequence ID" value="OCL10830.1"/>
    <property type="molecule type" value="Genomic_DNA"/>
</dbReference>
<dbReference type="InterPro" id="IPR002629">
    <property type="entry name" value="Met_Synth_C/arc"/>
</dbReference>
<name>A0A8E2F5R0_9PEZI</name>
<dbReference type="PANTHER" id="PTHR43844">
    <property type="entry name" value="METHIONINE SYNTHASE"/>
    <property type="match status" value="1"/>
</dbReference>
<protein>
    <submittedName>
        <fullName evidence="2">5-methyltetrahydropteroyltriglutamate-homocysteine methyltransferase</fullName>
    </submittedName>
</protein>
<proteinExistence type="predicted"/>
<reference evidence="2 3" key="1">
    <citation type="journal article" date="2016" name="Nat. Commun.">
        <title>Ectomycorrhizal ecology is imprinted in the genome of the dominant symbiotic fungus Cenococcum geophilum.</title>
        <authorList>
            <consortium name="DOE Joint Genome Institute"/>
            <person name="Peter M."/>
            <person name="Kohler A."/>
            <person name="Ohm R.A."/>
            <person name="Kuo A."/>
            <person name="Krutzmann J."/>
            <person name="Morin E."/>
            <person name="Arend M."/>
            <person name="Barry K.W."/>
            <person name="Binder M."/>
            <person name="Choi C."/>
            <person name="Clum A."/>
            <person name="Copeland A."/>
            <person name="Grisel N."/>
            <person name="Haridas S."/>
            <person name="Kipfer T."/>
            <person name="LaButti K."/>
            <person name="Lindquist E."/>
            <person name="Lipzen A."/>
            <person name="Maire R."/>
            <person name="Meier B."/>
            <person name="Mihaltcheva S."/>
            <person name="Molinier V."/>
            <person name="Murat C."/>
            <person name="Poggeler S."/>
            <person name="Quandt C.A."/>
            <person name="Sperisen C."/>
            <person name="Tritt A."/>
            <person name="Tisserant E."/>
            <person name="Crous P.W."/>
            <person name="Henrissat B."/>
            <person name="Nehls U."/>
            <person name="Egli S."/>
            <person name="Spatafora J.W."/>
            <person name="Grigoriev I.V."/>
            <person name="Martin F.M."/>
        </authorList>
    </citation>
    <scope>NUCLEOTIDE SEQUENCE [LARGE SCALE GENOMIC DNA]</scope>
    <source>
        <strain evidence="2 3">CBS 207.34</strain>
    </source>
</reference>
<evidence type="ECO:0000313" key="2">
    <source>
        <dbReference type="EMBL" id="OCL10830.1"/>
    </source>
</evidence>
<dbReference type="SUPFAM" id="SSF51726">
    <property type="entry name" value="UROD/MetE-like"/>
    <property type="match status" value="1"/>
</dbReference>
<dbReference type="GO" id="GO:0009086">
    <property type="term" value="P:methionine biosynthetic process"/>
    <property type="evidence" value="ECO:0007669"/>
    <property type="project" value="InterPro"/>
</dbReference>
<feature type="domain" description="Cobalamin-independent methionine synthase MetE C-terminal/archaeal" evidence="1">
    <location>
        <begin position="192"/>
        <end position="385"/>
    </location>
</feature>
<dbReference type="InterPro" id="IPR038071">
    <property type="entry name" value="UROD/MetE-like_sf"/>
</dbReference>
<dbReference type="Proteomes" id="UP000250140">
    <property type="component" value="Unassembled WGS sequence"/>
</dbReference>